<keyword evidence="26" id="KW-1185">Reference proteome</keyword>
<feature type="domain" description="Response regulatory" evidence="21">
    <location>
        <begin position="543"/>
        <end position="664"/>
    </location>
</feature>
<evidence type="ECO:0000256" key="5">
    <source>
        <dbReference type="ARBA" id="ARBA00022553"/>
    </source>
</evidence>
<dbReference type="EMBL" id="SIHI01000001">
    <property type="protein sequence ID" value="TWT58832.1"/>
    <property type="molecule type" value="Genomic_DNA"/>
</dbReference>
<dbReference type="CDD" id="cd00130">
    <property type="entry name" value="PAS"/>
    <property type="match status" value="1"/>
</dbReference>
<dbReference type="EC" id="2.7.13.3" evidence="3"/>
<evidence type="ECO:0000256" key="13">
    <source>
        <dbReference type="ARBA" id="ARBA00023136"/>
    </source>
</evidence>
<dbReference type="SMART" id="SM00091">
    <property type="entry name" value="PAS"/>
    <property type="match status" value="2"/>
</dbReference>
<dbReference type="SUPFAM" id="SSF47384">
    <property type="entry name" value="Homodimeric domain of signal transducing histidine kinase"/>
    <property type="match status" value="1"/>
</dbReference>
<feature type="domain" description="PAS" evidence="22">
    <location>
        <begin position="32"/>
        <end position="102"/>
    </location>
</feature>
<accession>A0A5C5XAE3</accession>
<dbReference type="CDD" id="cd16922">
    <property type="entry name" value="HATPase_EvgS-ArcB-TorS-like"/>
    <property type="match status" value="1"/>
</dbReference>
<dbReference type="CDD" id="cd00082">
    <property type="entry name" value="HisKA"/>
    <property type="match status" value="1"/>
</dbReference>
<dbReference type="PROSITE" id="PS50109">
    <property type="entry name" value="HIS_KIN"/>
    <property type="match status" value="1"/>
</dbReference>
<dbReference type="Pfam" id="PF01627">
    <property type="entry name" value="Hpt"/>
    <property type="match status" value="1"/>
</dbReference>
<dbReference type="AlphaFoldDB" id="A0A5C5XAE3"/>
<evidence type="ECO:0000259" key="24">
    <source>
        <dbReference type="PROSITE" id="PS50894"/>
    </source>
</evidence>
<dbReference type="InterPro" id="IPR036097">
    <property type="entry name" value="HisK_dim/P_sf"/>
</dbReference>
<dbReference type="InterPro" id="IPR000700">
    <property type="entry name" value="PAS-assoc_C"/>
</dbReference>
<comment type="subunit">
    <text evidence="14">At low DSF concentrations, interacts with RpfF.</text>
</comment>
<evidence type="ECO:0000256" key="9">
    <source>
        <dbReference type="ARBA" id="ARBA00022777"/>
    </source>
</evidence>
<dbReference type="SMART" id="SM00448">
    <property type="entry name" value="REC"/>
    <property type="match status" value="2"/>
</dbReference>
<keyword evidence="12" id="KW-0902">Two-component regulatory system</keyword>
<dbReference type="InterPro" id="IPR005467">
    <property type="entry name" value="His_kinase_dom"/>
</dbReference>
<keyword evidence="9 25" id="KW-0418">Kinase</keyword>
<dbReference type="Pfam" id="PF00512">
    <property type="entry name" value="HisKA"/>
    <property type="match status" value="1"/>
</dbReference>
<evidence type="ECO:0000256" key="6">
    <source>
        <dbReference type="ARBA" id="ARBA00022679"/>
    </source>
</evidence>
<evidence type="ECO:0000259" key="22">
    <source>
        <dbReference type="PROSITE" id="PS50112"/>
    </source>
</evidence>
<evidence type="ECO:0000256" key="16">
    <source>
        <dbReference type="PROSITE-ProRule" id="PRU00110"/>
    </source>
</evidence>
<reference evidence="25 26" key="1">
    <citation type="submission" date="2019-02" db="EMBL/GenBank/DDBJ databases">
        <title>Deep-cultivation of Planctomycetes and their phenomic and genomic characterization uncovers novel biology.</title>
        <authorList>
            <person name="Wiegand S."/>
            <person name="Jogler M."/>
            <person name="Boedeker C."/>
            <person name="Pinto D."/>
            <person name="Vollmers J."/>
            <person name="Rivas-Marin E."/>
            <person name="Kohn T."/>
            <person name="Peeters S.H."/>
            <person name="Heuer A."/>
            <person name="Rast P."/>
            <person name="Oberbeckmann S."/>
            <person name="Bunk B."/>
            <person name="Jeske O."/>
            <person name="Meyerdierks A."/>
            <person name="Storesund J.E."/>
            <person name="Kallscheuer N."/>
            <person name="Luecker S."/>
            <person name="Lage O.M."/>
            <person name="Pohl T."/>
            <person name="Merkel B.J."/>
            <person name="Hornburger P."/>
            <person name="Mueller R.-W."/>
            <person name="Bruemmer F."/>
            <person name="Labrenz M."/>
            <person name="Spormann A.M."/>
            <person name="Op Den Camp H."/>
            <person name="Overmann J."/>
            <person name="Amann R."/>
            <person name="Jetten M.S.M."/>
            <person name="Mascher T."/>
            <person name="Medema M.H."/>
            <person name="Devos D.P."/>
            <person name="Kaster A.-K."/>
            <person name="Ovreas L."/>
            <person name="Rohde M."/>
            <person name="Galperin M.Y."/>
            <person name="Jogler C."/>
        </authorList>
    </citation>
    <scope>NUCLEOTIDE SEQUENCE [LARGE SCALE GENOMIC DNA]</scope>
    <source>
        <strain evidence="25 26">KOR42</strain>
    </source>
</reference>
<keyword evidence="8" id="KW-0547">Nucleotide-binding</keyword>
<dbReference type="InterPro" id="IPR001789">
    <property type="entry name" value="Sig_transdc_resp-reg_receiver"/>
</dbReference>
<dbReference type="InterPro" id="IPR003594">
    <property type="entry name" value="HATPase_dom"/>
</dbReference>
<feature type="modified residue" description="4-aspartylphosphate" evidence="17">
    <location>
        <position position="738"/>
    </location>
</feature>
<dbReference type="PROSITE" id="PS50112">
    <property type="entry name" value="PAS"/>
    <property type="match status" value="1"/>
</dbReference>
<dbReference type="PANTHER" id="PTHR45339:SF1">
    <property type="entry name" value="HYBRID SIGNAL TRANSDUCTION HISTIDINE KINASE J"/>
    <property type="match status" value="1"/>
</dbReference>
<evidence type="ECO:0000256" key="11">
    <source>
        <dbReference type="ARBA" id="ARBA00022989"/>
    </source>
</evidence>
<dbReference type="Gene3D" id="1.10.287.130">
    <property type="match status" value="1"/>
</dbReference>
<evidence type="ECO:0000259" key="23">
    <source>
        <dbReference type="PROSITE" id="PS50113"/>
    </source>
</evidence>
<comment type="subcellular location">
    <subcellularLocation>
        <location evidence="2">Cell membrane</location>
        <topology evidence="2">Multi-pass membrane protein</topology>
    </subcellularLocation>
</comment>
<evidence type="ECO:0000256" key="18">
    <source>
        <dbReference type="SAM" id="Coils"/>
    </source>
</evidence>
<evidence type="ECO:0000313" key="26">
    <source>
        <dbReference type="Proteomes" id="UP000317243"/>
    </source>
</evidence>
<dbReference type="GO" id="GO:0000155">
    <property type="term" value="F:phosphorelay sensor kinase activity"/>
    <property type="evidence" value="ECO:0007669"/>
    <property type="project" value="InterPro"/>
</dbReference>
<dbReference type="InterPro" id="IPR011006">
    <property type="entry name" value="CheY-like_superfamily"/>
</dbReference>
<comment type="catalytic activity">
    <reaction evidence="1">
        <text>ATP + protein L-histidine = ADP + protein N-phospho-L-histidine.</text>
        <dbReference type="EC" id="2.7.13.3"/>
    </reaction>
</comment>
<dbReference type="FunFam" id="3.30.565.10:FF:000010">
    <property type="entry name" value="Sensor histidine kinase RcsC"/>
    <property type="match status" value="1"/>
</dbReference>
<dbReference type="SMART" id="SM00388">
    <property type="entry name" value="HisKA"/>
    <property type="match status" value="1"/>
</dbReference>
<dbReference type="SUPFAM" id="SSF52172">
    <property type="entry name" value="CheY-like"/>
    <property type="match status" value="2"/>
</dbReference>
<dbReference type="PROSITE" id="PS50113">
    <property type="entry name" value="PAC"/>
    <property type="match status" value="2"/>
</dbReference>
<keyword evidence="13" id="KW-0472">Membrane</keyword>
<dbReference type="InterPro" id="IPR036890">
    <property type="entry name" value="HATPase_C_sf"/>
</dbReference>
<evidence type="ECO:0000256" key="8">
    <source>
        <dbReference type="ARBA" id="ARBA00022741"/>
    </source>
</evidence>
<dbReference type="InterPro" id="IPR008207">
    <property type="entry name" value="Sig_transdc_His_kin_Hpt_dom"/>
</dbReference>
<evidence type="ECO:0000256" key="4">
    <source>
        <dbReference type="ARBA" id="ARBA00022475"/>
    </source>
</evidence>
<keyword evidence="6 25" id="KW-0808">Transferase</keyword>
<dbReference type="InterPro" id="IPR013656">
    <property type="entry name" value="PAS_4"/>
</dbReference>
<comment type="caution">
    <text evidence="25">The sequence shown here is derived from an EMBL/GenBank/DDBJ whole genome shotgun (WGS) entry which is preliminary data.</text>
</comment>
<dbReference type="InterPro" id="IPR003661">
    <property type="entry name" value="HisK_dim/P_dom"/>
</dbReference>
<dbReference type="PROSITE" id="PS50894">
    <property type="entry name" value="HPT"/>
    <property type="match status" value="1"/>
</dbReference>
<feature type="modified residue" description="4-aspartylphosphate" evidence="17">
    <location>
        <position position="597"/>
    </location>
</feature>
<evidence type="ECO:0000256" key="1">
    <source>
        <dbReference type="ARBA" id="ARBA00000085"/>
    </source>
</evidence>
<dbReference type="PRINTS" id="PR00344">
    <property type="entry name" value="BCTRLSENSOR"/>
</dbReference>
<protein>
    <recommendedName>
        <fullName evidence="15">Sensory/regulatory protein RpfC</fullName>
        <ecNumber evidence="3">2.7.13.3</ecNumber>
    </recommendedName>
</protein>
<evidence type="ECO:0000256" key="3">
    <source>
        <dbReference type="ARBA" id="ARBA00012438"/>
    </source>
</evidence>
<gene>
    <name evidence="25" type="primary">barA_2</name>
    <name evidence="25" type="ORF">KOR42_22180</name>
</gene>
<evidence type="ECO:0000313" key="25">
    <source>
        <dbReference type="EMBL" id="TWT58832.1"/>
    </source>
</evidence>
<dbReference type="InterPro" id="IPR000014">
    <property type="entry name" value="PAS"/>
</dbReference>
<dbReference type="Gene3D" id="1.20.120.160">
    <property type="entry name" value="HPT domain"/>
    <property type="match status" value="1"/>
</dbReference>
<dbReference type="Gene3D" id="3.40.50.2300">
    <property type="match status" value="2"/>
</dbReference>
<dbReference type="NCBIfam" id="TIGR00229">
    <property type="entry name" value="sensory_box"/>
    <property type="match status" value="2"/>
</dbReference>
<dbReference type="OrthoDB" id="9762493at2"/>
<dbReference type="Pfam" id="PF02518">
    <property type="entry name" value="HATPase_c"/>
    <property type="match status" value="1"/>
</dbReference>
<dbReference type="Gene3D" id="3.30.565.10">
    <property type="entry name" value="Histidine kinase-like ATPase, C-terminal domain"/>
    <property type="match status" value="1"/>
</dbReference>
<dbReference type="FunFam" id="1.10.287.130:FF:000002">
    <property type="entry name" value="Two-component osmosensing histidine kinase"/>
    <property type="match status" value="1"/>
</dbReference>
<evidence type="ECO:0000259" key="20">
    <source>
        <dbReference type="PROSITE" id="PS50109"/>
    </source>
</evidence>
<keyword evidence="4" id="KW-1003">Cell membrane</keyword>
<dbReference type="InterPro" id="IPR036641">
    <property type="entry name" value="HPT_dom_sf"/>
</dbReference>
<proteinExistence type="predicted"/>
<dbReference type="Gene3D" id="3.30.450.20">
    <property type="entry name" value="PAS domain"/>
    <property type="match status" value="2"/>
</dbReference>
<dbReference type="InterPro" id="IPR004358">
    <property type="entry name" value="Sig_transdc_His_kin-like_C"/>
</dbReference>
<keyword evidence="7" id="KW-0812">Transmembrane</keyword>
<evidence type="ECO:0000256" key="15">
    <source>
        <dbReference type="ARBA" id="ARBA00068150"/>
    </source>
</evidence>
<evidence type="ECO:0000256" key="19">
    <source>
        <dbReference type="SAM" id="MobiDB-lite"/>
    </source>
</evidence>
<feature type="compositionally biased region" description="Low complexity" evidence="19">
    <location>
        <begin position="1"/>
        <end position="13"/>
    </location>
</feature>
<dbReference type="Proteomes" id="UP000317243">
    <property type="component" value="Unassembled WGS sequence"/>
</dbReference>
<evidence type="ECO:0000256" key="7">
    <source>
        <dbReference type="ARBA" id="ARBA00022692"/>
    </source>
</evidence>
<dbReference type="CDD" id="cd00156">
    <property type="entry name" value="REC"/>
    <property type="match status" value="1"/>
</dbReference>
<feature type="domain" description="Response regulatory" evidence="21">
    <location>
        <begin position="689"/>
        <end position="806"/>
    </location>
</feature>
<dbReference type="CDD" id="cd17546">
    <property type="entry name" value="REC_hyHK_CKI1_RcsC-like"/>
    <property type="match status" value="1"/>
</dbReference>
<dbReference type="SMART" id="SM00387">
    <property type="entry name" value="HATPase_c"/>
    <property type="match status" value="1"/>
</dbReference>
<feature type="domain" description="Histidine kinase" evidence="20">
    <location>
        <begin position="303"/>
        <end position="524"/>
    </location>
</feature>
<dbReference type="PANTHER" id="PTHR45339">
    <property type="entry name" value="HYBRID SIGNAL TRANSDUCTION HISTIDINE KINASE J"/>
    <property type="match status" value="1"/>
</dbReference>
<dbReference type="GO" id="GO:0005524">
    <property type="term" value="F:ATP binding"/>
    <property type="evidence" value="ECO:0007669"/>
    <property type="project" value="UniProtKB-KW"/>
</dbReference>
<evidence type="ECO:0000256" key="10">
    <source>
        <dbReference type="ARBA" id="ARBA00022840"/>
    </source>
</evidence>
<feature type="domain" description="HPt" evidence="24">
    <location>
        <begin position="843"/>
        <end position="936"/>
    </location>
</feature>
<keyword evidence="5 17" id="KW-0597">Phosphoprotein</keyword>
<name>A0A5C5XAE3_9PLAN</name>
<dbReference type="SUPFAM" id="SSF47226">
    <property type="entry name" value="Histidine-containing phosphotransfer domain, HPT domain"/>
    <property type="match status" value="1"/>
</dbReference>
<keyword evidence="18" id="KW-0175">Coiled coil</keyword>
<keyword evidence="10" id="KW-0067">ATP-binding</keyword>
<feature type="coiled-coil region" evidence="18">
    <location>
        <begin position="269"/>
        <end position="296"/>
    </location>
</feature>
<dbReference type="InterPro" id="IPR035965">
    <property type="entry name" value="PAS-like_dom_sf"/>
</dbReference>
<evidence type="ECO:0000256" key="12">
    <source>
        <dbReference type="ARBA" id="ARBA00023012"/>
    </source>
</evidence>
<feature type="domain" description="PAC" evidence="23">
    <location>
        <begin position="230"/>
        <end position="285"/>
    </location>
</feature>
<evidence type="ECO:0000256" key="2">
    <source>
        <dbReference type="ARBA" id="ARBA00004651"/>
    </source>
</evidence>
<feature type="modified residue" description="Phosphohistidine" evidence="16">
    <location>
        <position position="882"/>
    </location>
</feature>
<dbReference type="Pfam" id="PF08448">
    <property type="entry name" value="PAS_4"/>
    <property type="match status" value="2"/>
</dbReference>
<keyword evidence="11" id="KW-1133">Transmembrane helix</keyword>
<dbReference type="SUPFAM" id="SSF55785">
    <property type="entry name" value="PYP-like sensor domain (PAS domain)"/>
    <property type="match status" value="2"/>
</dbReference>
<sequence length="939" mass="103645">MSDESSSSDPETSLQWIWSPEGDASQGPNVQSWIAYRTLLDSLPFHILIKDRSGRRVYGNPAYLKLHEMTLEEIQGKTDFDLFPEDLAREFSEDDQQVMSSGERSWAVEKHLNADGERYWIERIKTPLRAPDQTVVGVQIVFWDVSKLNRTEEALDHERSLMSSLMDNIPDAIYFKDRASRFIRMSSAQARKFGIASADDAIGLTDADIFTEEHARQALADEAKIMATGIPMVARIEKETWPEREDTWVSTTKMPLRDSTGEIVGTFGISRDITELKKTQDELQQARDSANLASKAKSDFLANMSHEIRTPMNAIIGMTELLLDTSLDRSQREYLKIVQESGESLLSLLNDILDFSKIEAGHLELDRSSFDLHQSIGNTLRSLALRAHAKGIELAYSIDPKIPSALIGDVGRLRQVIVNLVGNAIKFTSEGEVVLTIEAIESTQETITLQISVRDTGIGIPEDKQALVFDEFQQADSSTTRTYGGTGLGLAISSRLVQLMNGEISVQSEPGTGSTFTFSAQLEIDHSEGSSTLPDVSEIEGARVLIVDDNATNRRILTEMLSNWGVEPEAVNSAKAALDAIRSAAETDRPIQAVLLDVNMPEASGFDFAEWVRKEERFQSLPLLMLTSGGRPGDTERRRELNISAKMMKPVKQSEVFEEIVRALGVQPSSGMNDIVETASDVEQFEGCRVLLAEDNLVNQKLAVGILSKLNCEVTVAETGIEAVEKWKAGEFDVILMDIQMPDLDGLKATQQIRALENDAEHLPIIAMTAHAMSGDREKCLAAGMDDYLSKPVRVGELREKLQSIMNSPKGSTSAPHVHSESTANDPWVNYDWSVALENVAGDLELLETVLDAFLQEYPPLLEGIRSSIETDDFDSLSRNAHTLKGTLLSIGAVVPAETLLSLEESAKSKDSSRAKTLSDQLRSEFDKLIPILKAGPSA</sequence>
<organism evidence="25 26">
    <name type="scientific">Thalassoglobus neptunius</name>
    <dbReference type="NCBI Taxonomy" id="1938619"/>
    <lineage>
        <taxon>Bacteria</taxon>
        <taxon>Pseudomonadati</taxon>
        <taxon>Planctomycetota</taxon>
        <taxon>Planctomycetia</taxon>
        <taxon>Planctomycetales</taxon>
        <taxon>Planctomycetaceae</taxon>
        <taxon>Thalassoglobus</taxon>
    </lineage>
</organism>
<dbReference type="GO" id="GO:0005886">
    <property type="term" value="C:plasma membrane"/>
    <property type="evidence" value="ECO:0007669"/>
    <property type="project" value="UniProtKB-SubCell"/>
</dbReference>
<evidence type="ECO:0000256" key="14">
    <source>
        <dbReference type="ARBA" id="ARBA00064003"/>
    </source>
</evidence>
<feature type="domain" description="PAC" evidence="23">
    <location>
        <begin position="102"/>
        <end position="157"/>
    </location>
</feature>
<dbReference type="PROSITE" id="PS50110">
    <property type="entry name" value="RESPONSE_REGULATORY"/>
    <property type="match status" value="2"/>
</dbReference>
<feature type="region of interest" description="Disordered" evidence="19">
    <location>
        <begin position="1"/>
        <end position="26"/>
    </location>
</feature>
<evidence type="ECO:0000256" key="17">
    <source>
        <dbReference type="PROSITE-ProRule" id="PRU00169"/>
    </source>
</evidence>
<evidence type="ECO:0000259" key="21">
    <source>
        <dbReference type="PROSITE" id="PS50110"/>
    </source>
</evidence>
<dbReference type="SUPFAM" id="SSF55874">
    <property type="entry name" value="ATPase domain of HSP90 chaperone/DNA topoisomerase II/histidine kinase"/>
    <property type="match status" value="1"/>
</dbReference>
<dbReference type="Pfam" id="PF00072">
    <property type="entry name" value="Response_reg"/>
    <property type="match status" value="2"/>
</dbReference>